<protein>
    <submittedName>
        <fullName evidence="1">Alternate-type signal peptide domain-containing protein</fullName>
    </submittedName>
</protein>
<dbReference type="NCBIfam" id="TIGR04089">
    <property type="entry name" value="exp_by_SipW_III"/>
    <property type="match status" value="1"/>
</dbReference>
<proteinExistence type="predicted"/>
<accession>A0ABX5VNE3</accession>
<evidence type="ECO:0000313" key="2">
    <source>
        <dbReference type="Proteomes" id="UP000313948"/>
    </source>
</evidence>
<dbReference type="EMBL" id="CP040899">
    <property type="protein sequence ID" value="QDB79982.1"/>
    <property type="molecule type" value="Genomic_DNA"/>
</dbReference>
<dbReference type="RefSeq" id="WP_139948879.1">
    <property type="nucleotide sequence ID" value="NZ_CP040899.1"/>
</dbReference>
<keyword evidence="2" id="KW-1185">Reference proteome</keyword>
<gene>
    <name evidence="1" type="ORF">FE251_11785</name>
</gene>
<organism evidence="1 2">
    <name type="scientific">Georgenia wutianyii</name>
    <dbReference type="NCBI Taxonomy" id="2585135"/>
    <lineage>
        <taxon>Bacteria</taxon>
        <taxon>Bacillati</taxon>
        <taxon>Actinomycetota</taxon>
        <taxon>Actinomycetes</taxon>
        <taxon>Micrococcales</taxon>
        <taxon>Bogoriellaceae</taxon>
        <taxon>Georgenia</taxon>
    </lineage>
</organism>
<evidence type="ECO:0000313" key="1">
    <source>
        <dbReference type="EMBL" id="QDB79982.1"/>
    </source>
</evidence>
<dbReference type="InterPro" id="IPR023833">
    <property type="entry name" value="Signal_pept_SipW-depend-type"/>
</dbReference>
<name>A0ABX5VNE3_9MICO</name>
<reference evidence="1 2" key="1">
    <citation type="submission" date="2019-05" db="EMBL/GenBank/DDBJ databases">
        <title>Georgenia *** sp. nov., and Georgenia *** sp. nov., isolated from the intestinal contents of plateau pika (Ochotona curzoniae) in the Qinghai-Tibet plateau of China.</title>
        <authorList>
            <person name="Tian Z."/>
        </authorList>
    </citation>
    <scope>NUCLEOTIDE SEQUENCE [LARGE SCALE GENOMIC DNA]</scope>
    <source>
        <strain evidence="1 2">Z294</strain>
    </source>
</reference>
<sequence>MNSRTTTGLVAGAAGAALLVGGGTFALWSDSATVDGGTITSGTLDVELVGTPQWQDVSADRADSPHAIDMETFRIVPGDTIEGRYGIDAALEGDNMVAELGLAVGEASGELIAAENGVSVTYSLVDADGAPVGNVTDIAAGQTVEVRFVSADNSAKDPALPVLPAELTGEAQYTVVVTATFDEGTPEQVRTKAAADLAGLAVSLDQVRDAGVVDAS</sequence>
<dbReference type="Proteomes" id="UP000313948">
    <property type="component" value="Chromosome"/>
</dbReference>
<dbReference type="InterPro" id="IPR024006">
    <property type="entry name" value="Alt_signal_exp_actinobact"/>
</dbReference>
<dbReference type="NCBIfam" id="TIGR04088">
    <property type="entry name" value="cognate_SipW"/>
    <property type="match status" value="1"/>
</dbReference>